<dbReference type="Proteomes" id="UP000009138">
    <property type="component" value="Unassembled WGS sequence"/>
</dbReference>
<dbReference type="AlphaFoldDB" id="I1C420"/>
<accession>I1C420</accession>
<dbReference type="EMBL" id="CH476736">
    <property type="protein sequence ID" value="EIE83200.1"/>
    <property type="molecule type" value="Genomic_DNA"/>
</dbReference>
<proteinExistence type="predicted"/>
<dbReference type="VEuPathDB" id="FungiDB:RO3G_07905"/>
<evidence type="ECO:0000256" key="1">
    <source>
        <dbReference type="SAM" id="Phobius"/>
    </source>
</evidence>
<keyword evidence="1" id="KW-0472">Membrane</keyword>
<keyword evidence="1" id="KW-1133">Transmembrane helix</keyword>
<keyword evidence="3" id="KW-1185">Reference proteome</keyword>
<feature type="transmembrane region" description="Helical" evidence="1">
    <location>
        <begin position="41"/>
        <end position="61"/>
    </location>
</feature>
<evidence type="ECO:0000313" key="3">
    <source>
        <dbReference type="Proteomes" id="UP000009138"/>
    </source>
</evidence>
<reference evidence="2 3" key="1">
    <citation type="journal article" date="2009" name="PLoS Genet.">
        <title>Genomic analysis of the basal lineage fungus Rhizopus oryzae reveals a whole-genome duplication.</title>
        <authorList>
            <person name="Ma L.-J."/>
            <person name="Ibrahim A.S."/>
            <person name="Skory C."/>
            <person name="Grabherr M.G."/>
            <person name="Burger G."/>
            <person name="Butler M."/>
            <person name="Elias M."/>
            <person name="Idnurm A."/>
            <person name="Lang B.F."/>
            <person name="Sone T."/>
            <person name="Abe A."/>
            <person name="Calvo S.E."/>
            <person name="Corrochano L.M."/>
            <person name="Engels R."/>
            <person name="Fu J."/>
            <person name="Hansberg W."/>
            <person name="Kim J.-M."/>
            <person name="Kodira C.D."/>
            <person name="Koehrsen M.J."/>
            <person name="Liu B."/>
            <person name="Miranda-Saavedra D."/>
            <person name="O'Leary S."/>
            <person name="Ortiz-Castellanos L."/>
            <person name="Poulter R."/>
            <person name="Rodriguez-Romero J."/>
            <person name="Ruiz-Herrera J."/>
            <person name="Shen Y.-Q."/>
            <person name="Zeng Q."/>
            <person name="Galagan J."/>
            <person name="Birren B.W."/>
            <person name="Cuomo C.A."/>
            <person name="Wickes B.L."/>
        </authorList>
    </citation>
    <scope>NUCLEOTIDE SEQUENCE [LARGE SCALE GENOMIC DNA]</scope>
    <source>
        <strain evidence="3">RA 99-880 / ATCC MYA-4621 / FGSC 9543 / NRRL 43880</strain>
    </source>
</reference>
<dbReference type="RefSeq" id="XP_067518596.1">
    <property type="nucleotide sequence ID" value="XM_067662495.1"/>
</dbReference>
<sequence length="88" mass="10060">MKYNLQADYMEVCYEHIYDGEGSKGQLCDLNEEYLLRWASVAGYAFETVYHVLFVSVWFGWGRQGLAFATRQPPKASSYISATFCSGH</sequence>
<protein>
    <submittedName>
        <fullName evidence="2">Uncharacterized protein</fullName>
    </submittedName>
</protein>
<name>I1C420_RHIO9</name>
<keyword evidence="1" id="KW-0812">Transmembrane</keyword>
<organism evidence="2 3">
    <name type="scientific">Rhizopus delemar (strain RA 99-880 / ATCC MYA-4621 / FGSC 9543 / NRRL 43880)</name>
    <name type="common">Mucormycosis agent</name>
    <name type="synonym">Rhizopus arrhizus var. delemar</name>
    <dbReference type="NCBI Taxonomy" id="246409"/>
    <lineage>
        <taxon>Eukaryota</taxon>
        <taxon>Fungi</taxon>
        <taxon>Fungi incertae sedis</taxon>
        <taxon>Mucoromycota</taxon>
        <taxon>Mucoromycotina</taxon>
        <taxon>Mucoromycetes</taxon>
        <taxon>Mucorales</taxon>
        <taxon>Mucorineae</taxon>
        <taxon>Rhizopodaceae</taxon>
        <taxon>Rhizopus</taxon>
    </lineage>
</organism>
<dbReference type="GeneID" id="93614876"/>
<dbReference type="InParanoid" id="I1C420"/>
<gene>
    <name evidence="2" type="ORF">RO3G_07905</name>
</gene>
<evidence type="ECO:0000313" key="2">
    <source>
        <dbReference type="EMBL" id="EIE83200.1"/>
    </source>
</evidence>